<dbReference type="PRINTS" id="PR00463">
    <property type="entry name" value="EP450I"/>
</dbReference>
<dbReference type="GO" id="GO:0004497">
    <property type="term" value="F:monooxygenase activity"/>
    <property type="evidence" value="ECO:0007669"/>
    <property type="project" value="InterPro"/>
</dbReference>
<organism evidence="6 7">
    <name type="scientific">Vermiconidia calcicola</name>
    <dbReference type="NCBI Taxonomy" id="1690605"/>
    <lineage>
        <taxon>Eukaryota</taxon>
        <taxon>Fungi</taxon>
        <taxon>Dikarya</taxon>
        <taxon>Ascomycota</taxon>
        <taxon>Pezizomycotina</taxon>
        <taxon>Dothideomycetes</taxon>
        <taxon>Dothideomycetidae</taxon>
        <taxon>Mycosphaerellales</taxon>
        <taxon>Extremaceae</taxon>
        <taxon>Vermiconidia</taxon>
    </lineage>
</organism>
<dbReference type="AlphaFoldDB" id="A0AAV9Q812"/>
<evidence type="ECO:0008006" key="8">
    <source>
        <dbReference type="Google" id="ProtNLM"/>
    </source>
</evidence>
<accession>A0AAV9Q812</accession>
<evidence type="ECO:0000313" key="6">
    <source>
        <dbReference type="EMBL" id="KAK5535937.1"/>
    </source>
</evidence>
<keyword evidence="5" id="KW-0349">Heme</keyword>
<dbReference type="GO" id="GO:0020037">
    <property type="term" value="F:heme binding"/>
    <property type="evidence" value="ECO:0007669"/>
    <property type="project" value="InterPro"/>
</dbReference>
<evidence type="ECO:0000256" key="4">
    <source>
        <dbReference type="ARBA" id="ARBA00023004"/>
    </source>
</evidence>
<keyword evidence="3 5" id="KW-0479">Metal-binding</keyword>
<dbReference type="InterPro" id="IPR017972">
    <property type="entry name" value="Cyt_P450_CS"/>
</dbReference>
<dbReference type="Pfam" id="PF00067">
    <property type="entry name" value="p450"/>
    <property type="match status" value="1"/>
</dbReference>
<comment type="caution">
    <text evidence="6">The sequence shown here is derived from an EMBL/GenBank/DDBJ whole genome shotgun (WGS) entry which is preliminary data.</text>
</comment>
<name>A0AAV9Q812_9PEZI</name>
<keyword evidence="4 5" id="KW-0408">Iron</keyword>
<dbReference type="EMBL" id="JAXLQG010000009">
    <property type="protein sequence ID" value="KAK5535937.1"/>
    <property type="molecule type" value="Genomic_DNA"/>
</dbReference>
<dbReference type="GO" id="GO:0005506">
    <property type="term" value="F:iron ion binding"/>
    <property type="evidence" value="ECO:0007669"/>
    <property type="project" value="InterPro"/>
</dbReference>
<protein>
    <recommendedName>
        <fullName evidence="8">Cytochrome P450</fullName>
    </recommendedName>
</protein>
<evidence type="ECO:0000256" key="1">
    <source>
        <dbReference type="ARBA" id="ARBA00001971"/>
    </source>
</evidence>
<dbReference type="Proteomes" id="UP001345827">
    <property type="component" value="Unassembled WGS sequence"/>
</dbReference>
<sequence length="717" mass="80989">MGVLLALQAMDRTRLELLGDTYQDDSLEMGMSFLRAASSKSNLAARYVDLLQRIRKRPNDQYSIHTAPRDNLITIQDGIGTDPSLPALPEGDPWLDRAQNELGSSLNLDFLDFDDLLYGTGLPRDLLGQDCREIESAMLKSTAESSGLKNENSPHFARLHDAFRLGRRILTNKARDIPEIGKLQCVPPELIGYRVNMMFREVVNTGHLKTVGAAVPPALAFCLTGIVTFGLIYVVYQRFFSPLARVPGPFWASLTPFWKLTSFKRGDFHETILTLHRRYGPIVRIAPTEVIISDRSAIREIYNTVQARDYLKTDYYDAFTAFRPTIFGQRDPHLHAQRKRIVSHGYSMNALQAMESFVQERLQIFMHKFSEFAKTSTEVNLGKWCHFFAFDVIGELAFSEGFGMLESGVEDEHIALINKQMEFGSTIGMVPSLIPYTKWTSLAIPWLRNLQTGRDRLKELTRSRVERRQEKISDRKDLLGRLIEAKDPVTGQMLDAIDLRTEAFSSIVAGSDSTSSALGYTFYHILGHPKAYDLLTTEIREAFPQRRYGTDELPPTYAELGRLPYLQAVIKESLRLTPPATINLPRYVPEGGRVVAGTFFPAKTIVGISAVPVHLDPQSFGPDAAMFNPGRWIEGSGGITPEEMQRYWIPFGHGSRQCIGKNVAMMELIKLVGTLLLYFDLELVDDGDEKRSEIPRSKSFFFARMETPLLVRVKERS</sequence>
<evidence type="ECO:0000313" key="7">
    <source>
        <dbReference type="Proteomes" id="UP001345827"/>
    </source>
</evidence>
<proteinExistence type="inferred from homology"/>
<dbReference type="GO" id="GO:0016705">
    <property type="term" value="F:oxidoreductase activity, acting on paired donors, with incorporation or reduction of molecular oxygen"/>
    <property type="evidence" value="ECO:0007669"/>
    <property type="project" value="InterPro"/>
</dbReference>
<dbReference type="PANTHER" id="PTHR24305">
    <property type="entry name" value="CYTOCHROME P450"/>
    <property type="match status" value="1"/>
</dbReference>
<evidence type="ECO:0000256" key="3">
    <source>
        <dbReference type="ARBA" id="ARBA00022723"/>
    </source>
</evidence>
<keyword evidence="7" id="KW-1185">Reference proteome</keyword>
<dbReference type="Gene3D" id="1.10.630.10">
    <property type="entry name" value="Cytochrome P450"/>
    <property type="match status" value="1"/>
</dbReference>
<feature type="binding site" description="axial binding residue" evidence="5">
    <location>
        <position position="658"/>
    </location>
    <ligand>
        <name>heme</name>
        <dbReference type="ChEBI" id="CHEBI:30413"/>
    </ligand>
    <ligandPart>
        <name>Fe</name>
        <dbReference type="ChEBI" id="CHEBI:18248"/>
    </ligandPart>
</feature>
<evidence type="ECO:0000256" key="5">
    <source>
        <dbReference type="PIRSR" id="PIRSR602401-1"/>
    </source>
</evidence>
<dbReference type="PANTHER" id="PTHR24305:SF166">
    <property type="entry name" value="CYTOCHROME P450 12A4, MITOCHONDRIAL-RELATED"/>
    <property type="match status" value="1"/>
</dbReference>
<dbReference type="InterPro" id="IPR001128">
    <property type="entry name" value="Cyt_P450"/>
</dbReference>
<reference evidence="6 7" key="1">
    <citation type="submission" date="2023-06" db="EMBL/GenBank/DDBJ databases">
        <title>Black Yeasts Isolated from many extreme environments.</title>
        <authorList>
            <person name="Coleine C."/>
            <person name="Stajich J.E."/>
            <person name="Selbmann L."/>
        </authorList>
    </citation>
    <scope>NUCLEOTIDE SEQUENCE [LARGE SCALE GENOMIC DNA]</scope>
    <source>
        <strain evidence="6 7">CCFEE 5887</strain>
    </source>
</reference>
<dbReference type="CDD" id="cd11060">
    <property type="entry name" value="CYP57A1-like"/>
    <property type="match status" value="1"/>
</dbReference>
<dbReference type="InterPro" id="IPR050121">
    <property type="entry name" value="Cytochrome_P450_monoxygenase"/>
</dbReference>
<dbReference type="PROSITE" id="PS00086">
    <property type="entry name" value="CYTOCHROME_P450"/>
    <property type="match status" value="1"/>
</dbReference>
<comment type="similarity">
    <text evidence="2">Belongs to the cytochrome P450 family.</text>
</comment>
<gene>
    <name evidence="6" type="ORF">LTR25_005839</name>
</gene>
<dbReference type="SUPFAM" id="SSF48264">
    <property type="entry name" value="Cytochrome P450"/>
    <property type="match status" value="1"/>
</dbReference>
<dbReference type="PRINTS" id="PR00385">
    <property type="entry name" value="P450"/>
</dbReference>
<evidence type="ECO:0000256" key="2">
    <source>
        <dbReference type="ARBA" id="ARBA00010617"/>
    </source>
</evidence>
<dbReference type="InterPro" id="IPR002401">
    <property type="entry name" value="Cyt_P450_E_grp-I"/>
</dbReference>
<comment type="cofactor">
    <cofactor evidence="1 5">
        <name>heme</name>
        <dbReference type="ChEBI" id="CHEBI:30413"/>
    </cofactor>
</comment>
<dbReference type="InterPro" id="IPR036396">
    <property type="entry name" value="Cyt_P450_sf"/>
</dbReference>